<dbReference type="InterPro" id="IPR002525">
    <property type="entry name" value="Transp_IS110-like_N"/>
</dbReference>
<keyword evidence="1" id="KW-0175">Coiled coil</keyword>
<evidence type="ECO:0000259" key="4">
    <source>
        <dbReference type="Pfam" id="PF02371"/>
    </source>
</evidence>
<comment type="caution">
    <text evidence="5">The sequence shown here is derived from an EMBL/GenBank/DDBJ whole genome shotgun (WGS) entry which is preliminary data.</text>
</comment>
<gene>
    <name evidence="5" type="ORF">BN874_1860023</name>
</gene>
<dbReference type="Pfam" id="PF01548">
    <property type="entry name" value="DEDD_Tnp_IS110"/>
    <property type="match status" value="1"/>
</dbReference>
<dbReference type="InterPro" id="IPR003346">
    <property type="entry name" value="Transposase_20"/>
</dbReference>
<dbReference type="PANTHER" id="PTHR33055:SF3">
    <property type="entry name" value="PUTATIVE TRANSPOSASE FOR IS117-RELATED"/>
    <property type="match status" value="1"/>
</dbReference>
<evidence type="ECO:0000313" key="6">
    <source>
        <dbReference type="Proteomes" id="UP000019184"/>
    </source>
</evidence>
<evidence type="ECO:0000256" key="2">
    <source>
        <dbReference type="SAM" id="Phobius"/>
    </source>
</evidence>
<protein>
    <submittedName>
        <fullName evidence="5">Transposase</fullName>
    </submittedName>
</protein>
<name>A0A7U7J3N1_9GAMM</name>
<dbReference type="AlphaFoldDB" id="A0A7U7J3N1"/>
<accession>A0A7U7J3N1</accession>
<keyword evidence="2" id="KW-0812">Transmembrane</keyword>
<dbReference type="PANTHER" id="PTHR33055">
    <property type="entry name" value="TRANSPOSASE FOR INSERTION SEQUENCE ELEMENT IS1111A"/>
    <property type="match status" value="1"/>
</dbReference>
<evidence type="ECO:0000256" key="1">
    <source>
        <dbReference type="SAM" id="Coils"/>
    </source>
</evidence>
<dbReference type="InterPro" id="IPR047650">
    <property type="entry name" value="Transpos_IS110"/>
</dbReference>
<feature type="transmembrane region" description="Helical" evidence="2">
    <location>
        <begin position="214"/>
        <end position="238"/>
    </location>
</feature>
<evidence type="ECO:0000313" key="5">
    <source>
        <dbReference type="EMBL" id="CDH44759.1"/>
    </source>
</evidence>
<feature type="domain" description="Transposase IS116/IS110/IS902 C-terminal" evidence="4">
    <location>
        <begin position="212"/>
        <end position="286"/>
    </location>
</feature>
<feature type="domain" description="Transposase IS110-like N-terminal" evidence="3">
    <location>
        <begin position="6"/>
        <end position="145"/>
    </location>
</feature>
<proteinExistence type="predicted"/>
<reference evidence="5 6" key="1">
    <citation type="journal article" date="2014" name="ISME J.">
        <title>Candidatus Competibacter-lineage genomes retrieved from metagenomes reveal functional metabolic diversity.</title>
        <authorList>
            <person name="McIlroy S.J."/>
            <person name="Albertsen M."/>
            <person name="Andresen E.K."/>
            <person name="Saunders A.M."/>
            <person name="Kristiansen R."/>
            <person name="Stokholm-Bjerregaard M."/>
            <person name="Nielsen K.L."/>
            <person name="Nielsen P.H."/>
        </authorList>
    </citation>
    <scope>NUCLEOTIDE SEQUENCE [LARGE SCALE GENOMIC DNA]</scope>
    <source>
        <strain evidence="5 6">Run_B_J11</strain>
    </source>
</reference>
<keyword evidence="6" id="KW-1185">Reference proteome</keyword>
<sequence length="350" mass="38525">MNATTVAVDLAKTVFELAITDEQGRLVERKRLSREGFARFFVNRPPCRIVMEACGTAHYWARTFQAQGHTVKLLPPQHVRPYVRRNKTDRTDAAALLEADRCGDLLPVPVKTEDQQGLQGLHRVRSAWMATRTDRINTTRGLLREFGLELPQGATQVLAKVPTWLAEEEGPIPPALRPAISELIAEIRILESRIAALEQQLRAQAKSRPEVQQLMTVPGIGLLIATALIAAVGGMTAFRDGRHLAAWLGLTPCESSSGQHRCLGGISKRGDRYLRMLFIHGARSALLAAMTQDRTGKKPLTRLQRWAVDLAARVGHNKAACALANKLARIAFAVVRQGRTFNGDFVSVAA</sequence>
<keyword evidence="2" id="KW-0472">Membrane</keyword>
<dbReference type="GO" id="GO:0006313">
    <property type="term" value="P:DNA transposition"/>
    <property type="evidence" value="ECO:0007669"/>
    <property type="project" value="InterPro"/>
</dbReference>
<evidence type="ECO:0000259" key="3">
    <source>
        <dbReference type="Pfam" id="PF01548"/>
    </source>
</evidence>
<dbReference type="NCBIfam" id="NF033542">
    <property type="entry name" value="transpos_IS110"/>
    <property type="match status" value="1"/>
</dbReference>
<dbReference type="RefSeq" id="WP_034431939.1">
    <property type="nucleotide sequence ID" value="NZ_CBTK010000097.1"/>
</dbReference>
<dbReference type="Proteomes" id="UP000019184">
    <property type="component" value="Unassembled WGS sequence"/>
</dbReference>
<dbReference type="Pfam" id="PF02371">
    <property type="entry name" value="Transposase_20"/>
    <property type="match status" value="1"/>
</dbReference>
<organism evidence="5 6">
    <name type="scientific">Candidatus Contendobacter odensis Run_B_J11</name>
    <dbReference type="NCBI Taxonomy" id="1400861"/>
    <lineage>
        <taxon>Bacteria</taxon>
        <taxon>Pseudomonadati</taxon>
        <taxon>Pseudomonadota</taxon>
        <taxon>Gammaproteobacteria</taxon>
        <taxon>Candidatus Competibacteraceae</taxon>
        <taxon>Candidatus Contendibacter</taxon>
    </lineage>
</organism>
<dbReference type="GO" id="GO:0003677">
    <property type="term" value="F:DNA binding"/>
    <property type="evidence" value="ECO:0007669"/>
    <property type="project" value="InterPro"/>
</dbReference>
<dbReference type="EMBL" id="CBTK010000097">
    <property type="protein sequence ID" value="CDH44759.1"/>
    <property type="molecule type" value="Genomic_DNA"/>
</dbReference>
<feature type="coiled-coil region" evidence="1">
    <location>
        <begin position="180"/>
        <end position="207"/>
    </location>
</feature>
<dbReference type="OrthoDB" id="5289737at2"/>
<keyword evidence="2" id="KW-1133">Transmembrane helix</keyword>
<dbReference type="GO" id="GO:0004803">
    <property type="term" value="F:transposase activity"/>
    <property type="evidence" value="ECO:0007669"/>
    <property type="project" value="InterPro"/>
</dbReference>